<feature type="non-terminal residue" evidence="1">
    <location>
        <position position="1"/>
    </location>
</feature>
<dbReference type="EMBL" id="ML178877">
    <property type="protein sequence ID" value="TFK95663.1"/>
    <property type="molecule type" value="Genomic_DNA"/>
</dbReference>
<dbReference type="OrthoDB" id="4062651at2759"/>
<name>A0A5C3QB34_9AGAR</name>
<gene>
    <name evidence="1" type="ORF">BDV98DRAFT_487532</name>
</gene>
<dbReference type="AlphaFoldDB" id="A0A5C3QB34"/>
<reference evidence="1 2" key="1">
    <citation type="journal article" date="2019" name="Nat. Ecol. Evol.">
        <title>Megaphylogeny resolves global patterns of mushroom evolution.</title>
        <authorList>
            <person name="Varga T."/>
            <person name="Krizsan K."/>
            <person name="Foldi C."/>
            <person name="Dima B."/>
            <person name="Sanchez-Garcia M."/>
            <person name="Sanchez-Ramirez S."/>
            <person name="Szollosi G.J."/>
            <person name="Szarkandi J.G."/>
            <person name="Papp V."/>
            <person name="Albert L."/>
            <person name="Andreopoulos W."/>
            <person name="Angelini C."/>
            <person name="Antonin V."/>
            <person name="Barry K.W."/>
            <person name="Bougher N.L."/>
            <person name="Buchanan P."/>
            <person name="Buyck B."/>
            <person name="Bense V."/>
            <person name="Catcheside P."/>
            <person name="Chovatia M."/>
            <person name="Cooper J."/>
            <person name="Damon W."/>
            <person name="Desjardin D."/>
            <person name="Finy P."/>
            <person name="Geml J."/>
            <person name="Haridas S."/>
            <person name="Hughes K."/>
            <person name="Justo A."/>
            <person name="Karasinski D."/>
            <person name="Kautmanova I."/>
            <person name="Kiss B."/>
            <person name="Kocsube S."/>
            <person name="Kotiranta H."/>
            <person name="LaButti K.M."/>
            <person name="Lechner B.E."/>
            <person name="Liimatainen K."/>
            <person name="Lipzen A."/>
            <person name="Lukacs Z."/>
            <person name="Mihaltcheva S."/>
            <person name="Morgado L.N."/>
            <person name="Niskanen T."/>
            <person name="Noordeloos M.E."/>
            <person name="Ohm R.A."/>
            <person name="Ortiz-Santana B."/>
            <person name="Ovrebo C."/>
            <person name="Racz N."/>
            <person name="Riley R."/>
            <person name="Savchenko A."/>
            <person name="Shiryaev A."/>
            <person name="Soop K."/>
            <person name="Spirin V."/>
            <person name="Szebenyi C."/>
            <person name="Tomsovsky M."/>
            <person name="Tulloss R.E."/>
            <person name="Uehling J."/>
            <person name="Grigoriev I.V."/>
            <person name="Vagvolgyi C."/>
            <person name="Papp T."/>
            <person name="Martin F.M."/>
            <person name="Miettinen O."/>
            <person name="Hibbett D.S."/>
            <person name="Nagy L.G."/>
        </authorList>
    </citation>
    <scope>NUCLEOTIDE SEQUENCE [LARGE SCALE GENOMIC DNA]</scope>
    <source>
        <strain evidence="1 2">CBS 309.79</strain>
    </source>
</reference>
<protein>
    <submittedName>
        <fullName evidence="1">Uncharacterized protein</fullName>
    </submittedName>
</protein>
<evidence type="ECO:0000313" key="1">
    <source>
        <dbReference type="EMBL" id="TFK95663.1"/>
    </source>
</evidence>
<keyword evidence="2" id="KW-1185">Reference proteome</keyword>
<feature type="non-terminal residue" evidence="1">
    <location>
        <position position="165"/>
    </location>
</feature>
<organism evidence="1 2">
    <name type="scientific">Pterulicium gracile</name>
    <dbReference type="NCBI Taxonomy" id="1884261"/>
    <lineage>
        <taxon>Eukaryota</taxon>
        <taxon>Fungi</taxon>
        <taxon>Dikarya</taxon>
        <taxon>Basidiomycota</taxon>
        <taxon>Agaricomycotina</taxon>
        <taxon>Agaricomycetes</taxon>
        <taxon>Agaricomycetidae</taxon>
        <taxon>Agaricales</taxon>
        <taxon>Pleurotineae</taxon>
        <taxon>Pterulaceae</taxon>
        <taxon>Pterulicium</taxon>
    </lineage>
</organism>
<dbReference type="Proteomes" id="UP000305067">
    <property type="component" value="Unassembled WGS sequence"/>
</dbReference>
<sequence>PIELYHPAFGQFCHGLQLTAPIPKDLLQLTAELLQKLFVIRHLKDDCRWDIRSILHDLLAISLVRLVNWDRSVADAVNLCDTPANKMACPAIVKWKGEIGGGGSDPSVQVSFLHCKIYVLPERAHVLQASPCLSFIVSIAGPWILVSGAMFAGKPIIQCLTGYEW</sequence>
<proteinExistence type="predicted"/>
<evidence type="ECO:0000313" key="2">
    <source>
        <dbReference type="Proteomes" id="UP000305067"/>
    </source>
</evidence>
<dbReference type="STRING" id="1884261.A0A5C3QB34"/>
<accession>A0A5C3QB34</accession>